<dbReference type="HOGENOM" id="CLU_3399351_0_0_1"/>
<organism evidence="1 2">
    <name type="scientific">Colletotrichum gloeosporioides (strain Cg-14)</name>
    <name type="common">Anthracnose fungus</name>
    <name type="synonym">Glomerella cingulata</name>
    <dbReference type="NCBI Taxonomy" id="1237896"/>
    <lineage>
        <taxon>Eukaryota</taxon>
        <taxon>Fungi</taxon>
        <taxon>Dikarya</taxon>
        <taxon>Ascomycota</taxon>
        <taxon>Pezizomycotina</taxon>
        <taxon>Sordariomycetes</taxon>
        <taxon>Hypocreomycetidae</taxon>
        <taxon>Glomerellales</taxon>
        <taxon>Glomerellaceae</taxon>
        <taxon>Colletotrichum</taxon>
        <taxon>Colletotrichum gloeosporioides species complex</taxon>
    </lineage>
</organism>
<reference evidence="2" key="1">
    <citation type="journal article" date="2013" name="Mol. Plant Microbe Interact.">
        <title>Global aspects of pacC regulation of pathogenicity genes in Colletotrichum gloeosporioides as revealed by transcriptome analysis.</title>
        <authorList>
            <person name="Alkan N."/>
            <person name="Meng X."/>
            <person name="Friedlander G."/>
            <person name="Reuveni E."/>
            <person name="Sukno S."/>
            <person name="Sherman A."/>
            <person name="Thon M."/>
            <person name="Fluhr R."/>
            <person name="Prusky D."/>
        </authorList>
    </citation>
    <scope>NUCLEOTIDE SEQUENCE [LARGE SCALE GENOMIC DNA]</scope>
    <source>
        <strain evidence="2">Cg-14</strain>
    </source>
</reference>
<comment type="caution">
    <text evidence="1">The sequence shown here is derived from an EMBL/GenBank/DDBJ whole genome shotgun (WGS) entry which is preliminary data.</text>
</comment>
<dbReference type="Proteomes" id="UP000015530">
    <property type="component" value="Unassembled WGS sequence"/>
</dbReference>
<protein>
    <submittedName>
        <fullName evidence="1">Uncharacterized protein</fullName>
    </submittedName>
</protein>
<sequence>MQMEMEMQSQMQMRLWDPCNSHKPFWLPTYE</sequence>
<proteinExistence type="predicted"/>
<name>T0LA73_COLGC</name>
<dbReference type="EMBL" id="AMYD01002582">
    <property type="protein sequence ID" value="EQB48586.1"/>
    <property type="molecule type" value="Genomic_DNA"/>
</dbReference>
<evidence type="ECO:0000313" key="2">
    <source>
        <dbReference type="Proteomes" id="UP000015530"/>
    </source>
</evidence>
<evidence type="ECO:0000313" key="1">
    <source>
        <dbReference type="EMBL" id="EQB48586.1"/>
    </source>
</evidence>
<dbReference type="AlphaFoldDB" id="T0LA73"/>
<accession>T0LA73</accession>
<gene>
    <name evidence="1" type="ORF">CGLO_12170</name>
</gene>